<accession>A0A316ZDJ2</accession>
<comment type="similarity">
    <text evidence="5">Belongs to the TAF13 family.</text>
</comment>
<dbReference type="AlphaFoldDB" id="A0A316ZDJ2"/>
<keyword evidence="4" id="KW-0539">Nucleus</keyword>
<gene>
    <name evidence="7" type="ORF">FA09DRAFT_285481</name>
</gene>
<dbReference type="GO" id="GO:0005669">
    <property type="term" value="C:transcription factor TFIID complex"/>
    <property type="evidence" value="ECO:0007669"/>
    <property type="project" value="TreeGrafter"/>
</dbReference>
<dbReference type="GO" id="GO:0051123">
    <property type="term" value="P:RNA polymerase II preinitiation complex assembly"/>
    <property type="evidence" value="ECO:0007669"/>
    <property type="project" value="TreeGrafter"/>
</dbReference>
<dbReference type="GeneID" id="37267432"/>
<name>A0A316ZDJ2_9BASI</name>
<keyword evidence="8" id="KW-1185">Reference proteome</keyword>
<organism evidence="7 8">
    <name type="scientific">Tilletiopsis washingtonensis</name>
    <dbReference type="NCBI Taxonomy" id="58919"/>
    <lineage>
        <taxon>Eukaryota</taxon>
        <taxon>Fungi</taxon>
        <taxon>Dikarya</taxon>
        <taxon>Basidiomycota</taxon>
        <taxon>Ustilaginomycotina</taxon>
        <taxon>Exobasidiomycetes</taxon>
        <taxon>Entylomatales</taxon>
        <taxon>Entylomatales incertae sedis</taxon>
        <taxon>Tilletiopsis</taxon>
    </lineage>
</organism>
<evidence type="ECO:0000256" key="1">
    <source>
        <dbReference type="ARBA" id="ARBA00004123"/>
    </source>
</evidence>
<sequence length="97" mass="10968">RRTLTQSTLASSVARLMYACGDVAQPEPASVALLEEMTVEYLTDLCHRARPSPYSVPRVKVDDLKTALRRDDKKLGRIEELLYLDTVITKARRGFDD</sequence>
<keyword evidence="2" id="KW-0805">Transcription regulation</keyword>
<keyword evidence="7" id="KW-0396">Initiation factor</keyword>
<protein>
    <recommendedName>
        <fullName evidence="6">Transcription initiation factor TFIID subunit 13</fullName>
    </recommendedName>
</protein>
<dbReference type="Pfam" id="PF02269">
    <property type="entry name" value="TFIID-18kDa"/>
    <property type="match status" value="1"/>
</dbReference>
<proteinExistence type="inferred from homology"/>
<keyword evidence="7" id="KW-0648">Protein biosynthesis</keyword>
<evidence type="ECO:0000313" key="8">
    <source>
        <dbReference type="Proteomes" id="UP000245946"/>
    </source>
</evidence>
<dbReference type="Gene3D" id="1.10.20.10">
    <property type="entry name" value="Histone, subunit A"/>
    <property type="match status" value="1"/>
</dbReference>
<feature type="non-terminal residue" evidence="7">
    <location>
        <position position="1"/>
    </location>
</feature>
<dbReference type="InterPro" id="IPR009072">
    <property type="entry name" value="Histone-fold"/>
</dbReference>
<evidence type="ECO:0000256" key="4">
    <source>
        <dbReference type="ARBA" id="ARBA00023242"/>
    </source>
</evidence>
<keyword evidence="3" id="KW-0804">Transcription</keyword>
<dbReference type="RefSeq" id="XP_025599383.1">
    <property type="nucleotide sequence ID" value="XM_025739886.1"/>
</dbReference>
<dbReference type="GO" id="GO:0003743">
    <property type="term" value="F:translation initiation factor activity"/>
    <property type="evidence" value="ECO:0007669"/>
    <property type="project" value="UniProtKB-KW"/>
</dbReference>
<dbReference type="InterPro" id="IPR003195">
    <property type="entry name" value="TFIID_TAF13"/>
</dbReference>
<feature type="non-terminal residue" evidence="7">
    <location>
        <position position="97"/>
    </location>
</feature>
<dbReference type="GO" id="GO:0046982">
    <property type="term" value="F:protein heterodimerization activity"/>
    <property type="evidence" value="ECO:0007669"/>
    <property type="project" value="InterPro"/>
</dbReference>
<evidence type="ECO:0000313" key="7">
    <source>
        <dbReference type="EMBL" id="PWN99104.1"/>
    </source>
</evidence>
<dbReference type="SUPFAM" id="SSF47113">
    <property type="entry name" value="Histone-fold"/>
    <property type="match status" value="1"/>
</dbReference>
<dbReference type="STRING" id="58919.A0A316ZDJ2"/>
<evidence type="ECO:0000256" key="5">
    <source>
        <dbReference type="ARBA" id="ARBA00038392"/>
    </source>
</evidence>
<dbReference type="PANTHER" id="PTHR11380">
    <property type="entry name" value="TRANSCRIPTION INITIATION FACTOR TFIID/SUPT3-RELATED"/>
    <property type="match status" value="1"/>
</dbReference>
<dbReference type="Proteomes" id="UP000245946">
    <property type="component" value="Unassembled WGS sequence"/>
</dbReference>
<dbReference type="EMBL" id="KZ819289">
    <property type="protein sequence ID" value="PWN99104.1"/>
    <property type="molecule type" value="Genomic_DNA"/>
</dbReference>
<dbReference type="OrthoDB" id="10266074at2759"/>
<evidence type="ECO:0000256" key="2">
    <source>
        <dbReference type="ARBA" id="ARBA00023015"/>
    </source>
</evidence>
<evidence type="ECO:0000256" key="3">
    <source>
        <dbReference type="ARBA" id="ARBA00023163"/>
    </source>
</evidence>
<comment type="subcellular location">
    <subcellularLocation>
        <location evidence="1">Nucleus</location>
    </subcellularLocation>
</comment>
<reference evidence="7 8" key="1">
    <citation type="journal article" date="2018" name="Mol. Biol. Evol.">
        <title>Broad Genomic Sampling Reveals a Smut Pathogenic Ancestry of the Fungal Clade Ustilaginomycotina.</title>
        <authorList>
            <person name="Kijpornyongpan T."/>
            <person name="Mondo S.J."/>
            <person name="Barry K."/>
            <person name="Sandor L."/>
            <person name="Lee J."/>
            <person name="Lipzen A."/>
            <person name="Pangilinan J."/>
            <person name="LaButti K."/>
            <person name="Hainaut M."/>
            <person name="Henrissat B."/>
            <person name="Grigoriev I.V."/>
            <person name="Spatafora J.W."/>
            <person name="Aime M.C."/>
        </authorList>
    </citation>
    <scope>NUCLEOTIDE SEQUENCE [LARGE SCALE GENOMIC DNA]</scope>
    <source>
        <strain evidence="7 8">MCA 4186</strain>
    </source>
</reference>
<evidence type="ECO:0000256" key="6">
    <source>
        <dbReference type="ARBA" id="ARBA00040136"/>
    </source>
</evidence>
<dbReference type="PANTHER" id="PTHR11380:SF5">
    <property type="entry name" value="TRANSCRIPTION INITIATION FACTOR TFIID SUBUNIT 13"/>
    <property type="match status" value="1"/>
</dbReference>